<dbReference type="Gene3D" id="3.40.630.30">
    <property type="match status" value="1"/>
</dbReference>
<evidence type="ECO:0000256" key="1">
    <source>
        <dbReference type="ARBA" id="ARBA00022679"/>
    </source>
</evidence>
<sequence>MVIKYKNIKDFKEKELEDLFLSVEWDSGNYPDKLKKAIRNSHGVYSAGAYDEDHGQEILVGLINSLSDGVMTVYFHYLLVRPEYQGEGIGKKLVELMLEEYQDMARIAVMAYDREVDFYEKCGFKLGEGKSPMFVTYLKT</sequence>
<dbReference type="CDD" id="cd04301">
    <property type="entry name" value="NAT_SF"/>
    <property type="match status" value="1"/>
</dbReference>
<dbReference type="RefSeq" id="WP_048072666.1">
    <property type="nucleotide sequence ID" value="NZ_JARVXG010000056.1"/>
</dbReference>
<evidence type="ECO:0000256" key="2">
    <source>
        <dbReference type="ARBA" id="ARBA00023315"/>
    </source>
</evidence>
<evidence type="ECO:0000259" key="3">
    <source>
        <dbReference type="PROSITE" id="PS51186"/>
    </source>
</evidence>
<dbReference type="KEGG" id="mfi:DSM1535_1118"/>
<keyword evidence="2" id="KW-0012">Acyltransferase</keyword>
<dbReference type="PANTHER" id="PTHR43626">
    <property type="entry name" value="ACYL-COA N-ACYLTRANSFERASE"/>
    <property type="match status" value="1"/>
</dbReference>
<evidence type="ECO:0000313" key="4">
    <source>
        <dbReference type="EMBL" id="CEA13458.1"/>
    </source>
</evidence>
<reference evidence="4" key="1">
    <citation type="submission" date="2014-08" db="EMBL/GenBank/DDBJ databases">
        <authorList>
            <person name="Wibberg D."/>
        </authorList>
    </citation>
    <scope>NUCLEOTIDE SEQUENCE</scope>
</reference>
<dbReference type="InterPro" id="IPR045039">
    <property type="entry name" value="NSI-like"/>
</dbReference>
<dbReference type="PROSITE" id="PS51186">
    <property type="entry name" value="GNAT"/>
    <property type="match status" value="1"/>
</dbReference>
<protein>
    <submittedName>
        <fullName evidence="4">Acetyltransferase</fullName>
    </submittedName>
</protein>
<dbReference type="InterPro" id="IPR016181">
    <property type="entry name" value="Acyl_CoA_acyltransferase"/>
</dbReference>
<keyword evidence="1 4" id="KW-0808">Transferase</keyword>
<dbReference type="PATRIC" id="fig|2162.9.peg.1145"/>
<dbReference type="AlphaFoldDB" id="A0A090I2V3"/>
<accession>A0A090I2V3</accession>
<gene>
    <name evidence="4" type="ORF">DSM1535_1118</name>
</gene>
<dbReference type="GO" id="GO:0005737">
    <property type="term" value="C:cytoplasm"/>
    <property type="evidence" value="ECO:0007669"/>
    <property type="project" value="TreeGrafter"/>
</dbReference>
<dbReference type="PANTHER" id="PTHR43626:SF4">
    <property type="entry name" value="GCN5-RELATED N-ACETYLTRANSFERASE 2, CHLOROPLASTIC"/>
    <property type="match status" value="1"/>
</dbReference>
<dbReference type="EMBL" id="LN515531">
    <property type="protein sequence ID" value="CEA13458.1"/>
    <property type="molecule type" value="Genomic_DNA"/>
</dbReference>
<dbReference type="InterPro" id="IPR000182">
    <property type="entry name" value="GNAT_dom"/>
</dbReference>
<dbReference type="Pfam" id="PF00583">
    <property type="entry name" value="Acetyltransf_1"/>
    <property type="match status" value="1"/>
</dbReference>
<proteinExistence type="predicted"/>
<dbReference type="GO" id="GO:0008080">
    <property type="term" value="F:N-acetyltransferase activity"/>
    <property type="evidence" value="ECO:0007669"/>
    <property type="project" value="InterPro"/>
</dbReference>
<organism evidence="4">
    <name type="scientific">Methanobacterium formicicum</name>
    <dbReference type="NCBI Taxonomy" id="2162"/>
    <lineage>
        <taxon>Archaea</taxon>
        <taxon>Methanobacteriati</taxon>
        <taxon>Methanobacteriota</taxon>
        <taxon>Methanomada group</taxon>
        <taxon>Methanobacteria</taxon>
        <taxon>Methanobacteriales</taxon>
        <taxon>Methanobacteriaceae</taxon>
        <taxon>Methanobacterium</taxon>
    </lineage>
</organism>
<name>A0A090I2V3_METFO</name>
<dbReference type="SUPFAM" id="SSF55729">
    <property type="entry name" value="Acyl-CoA N-acyltransferases (Nat)"/>
    <property type="match status" value="1"/>
</dbReference>
<feature type="domain" description="N-acetyltransferase" evidence="3">
    <location>
        <begin position="6"/>
        <end position="140"/>
    </location>
</feature>